<evidence type="ECO:0000313" key="2">
    <source>
        <dbReference type="EMBL" id="MFC3957963.1"/>
    </source>
</evidence>
<keyword evidence="3" id="KW-1185">Reference proteome</keyword>
<dbReference type="EMBL" id="JBHSAQ010000002">
    <property type="protein sequence ID" value="MFC3957963.1"/>
    <property type="molecule type" value="Genomic_DNA"/>
</dbReference>
<proteinExistence type="predicted"/>
<gene>
    <name evidence="2" type="ORF">ACFOUR_06200</name>
</gene>
<reference evidence="2 3" key="1">
    <citation type="journal article" date="2019" name="Int. J. Syst. Evol. Microbiol.">
        <title>The Global Catalogue of Microorganisms (GCM) 10K type strain sequencing project: providing services to taxonomists for standard genome sequencing and annotation.</title>
        <authorList>
            <consortium name="The Broad Institute Genomics Platform"/>
            <consortium name="The Broad Institute Genome Sequencing Center for Infectious Disease"/>
            <person name="Wu L."/>
            <person name="Ma J."/>
        </authorList>
    </citation>
    <scope>NUCLEOTIDE SEQUENCE [LARGE SCALE GENOMIC DNA]</scope>
    <source>
        <strain evidence="2 3">IBRC-M 10256</strain>
    </source>
</reference>
<feature type="compositionally biased region" description="Gly residues" evidence="1">
    <location>
        <begin position="74"/>
        <end position="85"/>
    </location>
</feature>
<dbReference type="AlphaFoldDB" id="A0ABD5NLN8"/>
<feature type="region of interest" description="Disordered" evidence="1">
    <location>
        <begin position="61"/>
        <end position="98"/>
    </location>
</feature>
<evidence type="ECO:0000256" key="1">
    <source>
        <dbReference type="SAM" id="MobiDB-lite"/>
    </source>
</evidence>
<evidence type="ECO:0000313" key="3">
    <source>
        <dbReference type="Proteomes" id="UP001595846"/>
    </source>
</evidence>
<dbReference type="Proteomes" id="UP001595846">
    <property type="component" value="Unassembled WGS sequence"/>
</dbReference>
<comment type="caution">
    <text evidence="2">The sequence shown here is derived from an EMBL/GenBank/DDBJ whole genome shotgun (WGS) entry which is preliminary data.</text>
</comment>
<evidence type="ECO:0008006" key="4">
    <source>
        <dbReference type="Google" id="ProtNLM"/>
    </source>
</evidence>
<name>A0ABD5NLN8_9EURY</name>
<organism evidence="2 3">
    <name type="scientific">Halovivax cerinus</name>
    <dbReference type="NCBI Taxonomy" id="1487865"/>
    <lineage>
        <taxon>Archaea</taxon>
        <taxon>Methanobacteriati</taxon>
        <taxon>Methanobacteriota</taxon>
        <taxon>Stenosarchaea group</taxon>
        <taxon>Halobacteria</taxon>
        <taxon>Halobacteriales</taxon>
        <taxon>Natrialbaceae</taxon>
        <taxon>Halovivax</taxon>
    </lineage>
</organism>
<dbReference type="GeneID" id="73903344"/>
<protein>
    <recommendedName>
        <fullName evidence="4">CARDB domain-containing protein</fullName>
    </recommendedName>
</protein>
<sequence length="98" mass="10344">MRNRTDDVDIAVTVYNETTDEVVIDETETVPANERLHFEFTVAYDEPGGSATVSVTLENTETGEKAGQETSLGPGSGLLGFGGTIDGEDGPSLSAYVE</sequence>
<accession>A0ABD5NLN8</accession>
<dbReference type="RefSeq" id="WP_256530652.1">
    <property type="nucleotide sequence ID" value="NZ_CP101824.1"/>
</dbReference>